<dbReference type="EMBL" id="JWZT01001592">
    <property type="protein sequence ID" value="KII71909.1"/>
    <property type="molecule type" value="Genomic_DNA"/>
</dbReference>
<name>A0A0C2J1Z9_THEKT</name>
<organism evidence="1 2">
    <name type="scientific">Thelohanellus kitauei</name>
    <name type="common">Myxosporean</name>
    <dbReference type="NCBI Taxonomy" id="669202"/>
    <lineage>
        <taxon>Eukaryota</taxon>
        <taxon>Metazoa</taxon>
        <taxon>Cnidaria</taxon>
        <taxon>Myxozoa</taxon>
        <taxon>Myxosporea</taxon>
        <taxon>Bivalvulida</taxon>
        <taxon>Platysporina</taxon>
        <taxon>Myxobolidae</taxon>
        <taxon>Thelohanellus</taxon>
    </lineage>
</organism>
<dbReference type="AlphaFoldDB" id="A0A0C2J1Z9"/>
<evidence type="ECO:0000313" key="2">
    <source>
        <dbReference type="Proteomes" id="UP000031668"/>
    </source>
</evidence>
<gene>
    <name evidence="1" type="ORF">RF11_05228</name>
</gene>
<keyword evidence="2" id="KW-1185">Reference proteome</keyword>
<dbReference type="Proteomes" id="UP000031668">
    <property type="component" value="Unassembled WGS sequence"/>
</dbReference>
<reference evidence="1 2" key="1">
    <citation type="journal article" date="2014" name="Genome Biol. Evol.">
        <title>The genome of the myxosporean Thelohanellus kitauei shows adaptations to nutrient acquisition within its fish host.</title>
        <authorList>
            <person name="Yang Y."/>
            <person name="Xiong J."/>
            <person name="Zhou Z."/>
            <person name="Huo F."/>
            <person name="Miao W."/>
            <person name="Ran C."/>
            <person name="Liu Y."/>
            <person name="Zhang J."/>
            <person name="Feng J."/>
            <person name="Wang M."/>
            <person name="Wang M."/>
            <person name="Wang L."/>
            <person name="Yao B."/>
        </authorList>
    </citation>
    <scope>NUCLEOTIDE SEQUENCE [LARGE SCALE GENOMIC DNA]</scope>
    <source>
        <strain evidence="1">Wuqing</strain>
    </source>
</reference>
<proteinExistence type="predicted"/>
<evidence type="ECO:0000313" key="1">
    <source>
        <dbReference type="EMBL" id="KII71909.1"/>
    </source>
</evidence>
<protein>
    <submittedName>
        <fullName evidence="1">Uncharacterized protein</fullName>
    </submittedName>
</protein>
<comment type="caution">
    <text evidence="1">The sequence shown here is derived from an EMBL/GenBank/DDBJ whole genome shotgun (WGS) entry which is preliminary data.</text>
</comment>
<sequence length="119" mass="13680">MTGSIKGPVTILIVKVNHKMLSYYFTIHQDALCSKKFPKETYKIINFNITKALNHYKCKKFLIELYCEYADLLFHVKVFLVSIGNGFKRFPSTLPEIKSLSLRSKSNIQSCKMISAPKV</sequence>
<accession>A0A0C2J1Z9</accession>